<dbReference type="PROSITE" id="PS00194">
    <property type="entry name" value="THIOREDOXIN_1"/>
    <property type="match status" value="1"/>
</dbReference>
<dbReference type="Pfam" id="PF08534">
    <property type="entry name" value="Redoxin"/>
    <property type="match status" value="1"/>
</dbReference>
<reference evidence="6 7" key="1">
    <citation type="submission" date="2021-03" db="EMBL/GenBank/DDBJ databases">
        <title>Complete genome of Parasphingorhabdus_sp.JHSY0214.</title>
        <authorList>
            <person name="Yoo J.H."/>
            <person name="Bae J.W."/>
        </authorList>
    </citation>
    <scope>NUCLEOTIDE SEQUENCE [LARGE SCALE GENOMIC DNA]</scope>
    <source>
        <strain evidence="6 7">JHSY0214</strain>
    </source>
</reference>
<comment type="subcellular location">
    <subcellularLocation>
        <location evidence="1">Cell envelope</location>
    </subcellularLocation>
</comment>
<name>A0ABX7T137_9SPHN</name>
<evidence type="ECO:0000313" key="6">
    <source>
        <dbReference type="EMBL" id="QTD55266.1"/>
    </source>
</evidence>
<organism evidence="6 7">
    <name type="scientific">Parasphingorhabdus cellanae</name>
    <dbReference type="NCBI Taxonomy" id="2806553"/>
    <lineage>
        <taxon>Bacteria</taxon>
        <taxon>Pseudomonadati</taxon>
        <taxon>Pseudomonadota</taxon>
        <taxon>Alphaproteobacteria</taxon>
        <taxon>Sphingomonadales</taxon>
        <taxon>Sphingomonadaceae</taxon>
        <taxon>Parasphingorhabdus</taxon>
    </lineage>
</organism>
<dbReference type="InterPro" id="IPR013766">
    <property type="entry name" value="Thioredoxin_domain"/>
</dbReference>
<dbReference type="InterPro" id="IPR036249">
    <property type="entry name" value="Thioredoxin-like_sf"/>
</dbReference>
<evidence type="ECO:0000259" key="5">
    <source>
        <dbReference type="PROSITE" id="PS51352"/>
    </source>
</evidence>
<sequence>MRLVMRFFLFLSLPAMLVACGVQSGDKQSEHAEQAIDAAQEGEAIESESGLVGRLDISKRGSAMVDTPFKDPDGKIVSLSDFVGKPVLVNIWATWCAPCVVEMPMLDELAAREKDRLKVLVVSQDIQGAEKVDPFFAKADFNELEAYTDQENGLSFGFGSGLMPTTVLYDASGKEVWRVIGAMDWDGARAAMLMEETLSEG</sequence>
<evidence type="ECO:0000256" key="2">
    <source>
        <dbReference type="ARBA" id="ARBA00022748"/>
    </source>
</evidence>
<dbReference type="PANTHER" id="PTHR42852">
    <property type="entry name" value="THIOL:DISULFIDE INTERCHANGE PROTEIN DSBE"/>
    <property type="match status" value="1"/>
</dbReference>
<dbReference type="PROSITE" id="PS51257">
    <property type="entry name" value="PROKAR_LIPOPROTEIN"/>
    <property type="match status" value="1"/>
</dbReference>
<accession>A0ABX7T137</accession>
<keyword evidence="2" id="KW-0201">Cytochrome c-type biogenesis</keyword>
<feature type="signal peptide" evidence="4">
    <location>
        <begin position="1"/>
        <end position="24"/>
    </location>
</feature>
<evidence type="ECO:0000256" key="1">
    <source>
        <dbReference type="ARBA" id="ARBA00004196"/>
    </source>
</evidence>
<keyword evidence="4" id="KW-0732">Signal</keyword>
<dbReference type="Gene3D" id="3.40.30.10">
    <property type="entry name" value="Glutaredoxin"/>
    <property type="match status" value="1"/>
</dbReference>
<dbReference type="EMBL" id="CP071794">
    <property type="protein sequence ID" value="QTD55266.1"/>
    <property type="molecule type" value="Genomic_DNA"/>
</dbReference>
<proteinExistence type="predicted"/>
<dbReference type="Proteomes" id="UP000663923">
    <property type="component" value="Chromosome"/>
</dbReference>
<dbReference type="InterPro" id="IPR017937">
    <property type="entry name" value="Thioredoxin_CS"/>
</dbReference>
<dbReference type="PROSITE" id="PS51352">
    <property type="entry name" value="THIOREDOXIN_2"/>
    <property type="match status" value="1"/>
</dbReference>
<evidence type="ECO:0000256" key="3">
    <source>
        <dbReference type="ARBA" id="ARBA00023284"/>
    </source>
</evidence>
<feature type="chain" id="PRO_5046405405" evidence="4">
    <location>
        <begin position="25"/>
        <end position="201"/>
    </location>
</feature>
<evidence type="ECO:0000313" key="7">
    <source>
        <dbReference type="Proteomes" id="UP000663923"/>
    </source>
</evidence>
<keyword evidence="3" id="KW-0676">Redox-active center</keyword>
<dbReference type="CDD" id="cd02966">
    <property type="entry name" value="TlpA_like_family"/>
    <property type="match status" value="1"/>
</dbReference>
<dbReference type="InterPro" id="IPR050553">
    <property type="entry name" value="Thioredoxin_ResA/DsbE_sf"/>
</dbReference>
<gene>
    <name evidence="6" type="ORF">J4G78_13705</name>
</gene>
<feature type="domain" description="Thioredoxin" evidence="5">
    <location>
        <begin position="58"/>
        <end position="201"/>
    </location>
</feature>
<evidence type="ECO:0000256" key="4">
    <source>
        <dbReference type="SAM" id="SignalP"/>
    </source>
</evidence>
<dbReference type="PANTHER" id="PTHR42852:SF13">
    <property type="entry name" value="PROTEIN DIPZ"/>
    <property type="match status" value="1"/>
</dbReference>
<keyword evidence="7" id="KW-1185">Reference proteome</keyword>
<dbReference type="InterPro" id="IPR013740">
    <property type="entry name" value="Redoxin"/>
</dbReference>
<dbReference type="SUPFAM" id="SSF52833">
    <property type="entry name" value="Thioredoxin-like"/>
    <property type="match status" value="1"/>
</dbReference>
<protein>
    <submittedName>
        <fullName evidence="6">Redoxin family protein</fullName>
    </submittedName>
</protein>
<dbReference type="RefSeq" id="WP_207987090.1">
    <property type="nucleotide sequence ID" value="NZ_CP071794.1"/>
</dbReference>